<dbReference type="PANTHER" id="PTHR30294">
    <property type="entry name" value="MEMBRANE COMPONENT OF ABC TRANSPORTER YHHJ-RELATED"/>
    <property type="match status" value="1"/>
</dbReference>
<evidence type="ECO:0000256" key="5">
    <source>
        <dbReference type="ARBA" id="ARBA00023136"/>
    </source>
</evidence>
<keyword evidence="5 6" id="KW-0472">Membrane</keyword>
<sequence length="422" mass="46504">MKVTKFWIIVWEVYKKNVRSMAFILMVLSPILIAAAAGGIAYFVSQTATVPEIAIISKNQQVIEALSSSKGEYTLNKKITTEKAAKEALKKEDLAGYLIIEEKNDTITGNYIQSTTSDAVDTTLITQLLTAIQTNQVASKLGLSQKDVAALVTPADVKTTTLKFENGKEETNQATDAMIKRWSAYIVAFAIYMFTLYYSSIIAQEIASEKGTRIMEIILSSVSATQHFFGKLVGILLVCLTQILSYALIGTIVYQIGKSFDFMQEALKGIDLFALLKGLIGNSIVFFIFGIMIYSILAALLGSLVSKVEDVGKAITPLTLLTLVGFFGGMYGFATPNEPLVKIGSYVPFFTPFMMPFRIASDTVNSTGVWASIIIMAVFTMICTYVSLTMYRSNVLIYSDTSLMKSLKRSWVIMRNEKTKQS</sequence>
<dbReference type="Proteomes" id="UP000297938">
    <property type="component" value="Unassembled WGS sequence"/>
</dbReference>
<feature type="transmembrane region" description="Helical" evidence="6">
    <location>
        <begin position="182"/>
        <end position="207"/>
    </location>
</feature>
<evidence type="ECO:0000256" key="1">
    <source>
        <dbReference type="ARBA" id="ARBA00004651"/>
    </source>
</evidence>
<keyword evidence="4 6" id="KW-1133">Transmembrane helix</keyword>
<dbReference type="GO" id="GO:0140359">
    <property type="term" value="F:ABC-type transporter activity"/>
    <property type="evidence" value="ECO:0007669"/>
    <property type="project" value="InterPro"/>
</dbReference>
<dbReference type="RefSeq" id="WP_074403354.1">
    <property type="nucleotide sequence ID" value="NZ_CBCPJQ010000003.1"/>
</dbReference>
<keyword evidence="2" id="KW-1003">Cell membrane</keyword>
<comment type="caution">
    <text evidence="8">The sequence shown here is derived from an EMBL/GenBank/DDBJ whole genome shotgun (WGS) entry which is preliminary data.</text>
</comment>
<evidence type="ECO:0000256" key="6">
    <source>
        <dbReference type="SAM" id="Phobius"/>
    </source>
</evidence>
<dbReference type="EMBL" id="NRPP01000018">
    <property type="protein sequence ID" value="TFJ23802.1"/>
    <property type="molecule type" value="Genomic_DNA"/>
</dbReference>
<feature type="transmembrane region" description="Helical" evidence="6">
    <location>
        <begin position="228"/>
        <end position="254"/>
    </location>
</feature>
<feature type="transmembrane region" description="Helical" evidence="6">
    <location>
        <begin position="314"/>
        <end position="334"/>
    </location>
</feature>
<name>A0A2R8A2C4_CARDV</name>
<evidence type="ECO:0000259" key="7">
    <source>
        <dbReference type="Pfam" id="PF12698"/>
    </source>
</evidence>
<reference evidence="8 9" key="1">
    <citation type="journal article" date="2018" name="Int. J. Food Microbiol.">
        <title>Growth of Carnobacterium spp. isolated from chilled vacuum-packaged meat under relevant acidic conditions.</title>
        <authorList>
            <person name="Zhang P."/>
            <person name="Badoni M."/>
            <person name="Ganzle M."/>
            <person name="Yang X."/>
        </authorList>
    </citation>
    <scope>NUCLEOTIDE SEQUENCE [LARGE SCALE GENOMIC DNA]</scope>
    <source>
        <strain evidence="8 9">B2</strain>
    </source>
</reference>
<feature type="transmembrane region" description="Helical" evidence="6">
    <location>
        <begin position="21"/>
        <end position="44"/>
    </location>
</feature>
<feature type="transmembrane region" description="Helical" evidence="6">
    <location>
        <begin position="274"/>
        <end position="302"/>
    </location>
</feature>
<accession>A0A2R8A2C4</accession>
<evidence type="ECO:0000256" key="4">
    <source>
        <dbReference type="ARBA" id="ARBA00022989"/>
    </source>
</evidence>
<dbReference type="InterPro" id="IPR013525">
    <property type="entry name" value="ABC2_TM"/>
</dbReference>
<evidence type="ECO:0000313" key="9">
    <source>
        <dbReference type="Proteomes" id="UP000297938"/>
    </source>
</evidence>
<protein>
    <submittedName>
        <fullName evidence="8">ABC transporter permease</fullName>
    </submittedName>
</protein>
<dbReference type="Pfam" id="PF12698">
    <property type="entry name" value="ABC2_membrane_3"/>
    <property type="match status" value="1"/>
</dbReference>
<feature type="domain" description="ABC-2 type transporter transmembrane" evidence="7">
    <location>
        <begin position="23"/>
        <end position="387"/>
    </location>
</feature>
<dbReference type="AlphaFoldDB" id="A0A2R8A2C4"/>
<organism evidence="8 9">
    <name type="scientific">Carnobacterium divergens</name>
    <name type="common">Lactobacillus divergens</name>
    <dbReference type="NCBI Taxonomy" id="2748"/>
    <lineage>
        <taxon>Bacteria</taxon>
        <taxon>Bacillati</taxon>
        <taxon>Bacillota</taxon>
        <taxon>Bacilli</taxon>
        <taxon>Lactobacillales</taxon>
        <taxon>Carnobacteriaceae</taxon>
        <taxon>Carnobacterium</taxon>
    </lineage>
</organism>
<comment type="subcellular location">
    <subcellularLocation>
        <location evidence="1">Cell membrane</location>
        <topology evidence="1">Multi-pass membrane protein</topology>
    </subcellularLocation>
</comment>
<keyword evidence="3 6" id="KW-0812">Transmembrane</keyword>
<gene>
    <name evidence="8" type="ORF">CKN69_12960</name>
</gene>
<evidence type="ECO:0000256" key="2">
    <source>
        <dbReference type="ARBA" id="ARBA00022475"/>
    </source>
</evidence>
<feature type="transmembrane region" description="Helical" evidence="6">
    <location>
        <begin position="369"/>
        <end position="388"/>
    </location>
</feature>
<dbReference type="PANTHER" id="PTHR30294:SF29">
    <property type="entry name" value="MULTIDRUG ABC TRANSPORTER PERMEASE YBHS-RELATED"/>
    <property type="match status" value="1"/>
</dbReference>
<evidence type="ECO:0000256" key="3">
    <source>
        <dbReference type="ARBA" id="ARBA00022692"/>
    </source>
</evidence>
<evidence type="ECO:0000313" key="8">
    <source>
        <dbReference type="EMBL" id="TFJ23802.1"/>
    </source>
</evidence>
<dbReference type="STRING" id="2748.CDIV41_40224"/>
<dbReference type="GO" id="GO:0005886">
    <property type="term" value="C:plasma membrane"/>
    <property type="evidence" value="ECO:0007669"/>
    <property type="project" value="UniProtKB-SubCell"/>
</dbReference>
<proteinExistence type="predicted"/>
<dbReference type="InterPro" id="IPR051449">
    <property type="entry name" value="ABC-2_transporter_component"/>
</dbReference>